<dbReference type="AlphaFoldDB" id="A0A0R0LUA6"/>
<evidence type="ECO:0000256" key="3">
    <source>
        <dbReference type="ARBA" id="ARBA00022722"/>
    </source>
</evidence>
<dbReference type="InterPro" id="IPR043128">
    <property type="entry name" value="Rev_trsase/Diguanyl_cyclase"/>
</dbReference>
<sequence>DENKRVTLDESNVYAANNLPLNIIGSVSIDVSFCELPNKTFKIPFRVVEKLTYTIILGRNFLEVEDIQLNFKIGSMVISDQFVRMTKENSKPTSESSNILISSNLTDQQIIDKTMKFLEEIARVQPKIGEIRDISHKIVTRDHKPIQLSQYRTPHDLYEKTWAEINLYLKEGIIRKGKGKWSAPAYPILKKNGSIRLIVDYRALNAITEDDPHPCPSVADSFAHLKGSSVFSTIDLNKGYYQVNIEEPDKEKTGFVILGSHYEFNRMPMGLSTAPKTFSKVALAICEGLSFAVAYLDDILVHSPDINSHAEHLRKIIKRIQELGGTINFSKSTFFTNKLTYLGREVSEIGIQPDLTALKKLLIYEKPTKKKHLEKILGTVKPVNFSPLSIFPFSNFSPTLTLIFSGFQVKYFLKSILIKNMSVKRNSLLTLNQKKDIVDYCASQTKLKFTEIAEHFSAKFEFTIL</sequence>
<dbReference type="Gene3D" id="3.30.70.270">
    <property type="match status" value="1"/>
</dbReference>
<dbReference type="SUPFAM" id="SSF56672">
    <property type="entry name" value="DNA/RNA polymerases"/>
    <property type="match status" value="1"/>
</dbReference>
<proteinExistence type="predicted"/>
<evidence type="ECO:0000256" key="2">
    <source>
        <dbReference type="ARBA" id="ARBA00022695"/>
    </source>
</evidence>
<accession>A0A0R0LUA6</accession>
<dbReference type="PROSITE" id="PS50878">
    <property type="entry name" value="RT_POL"/>
    <property type="match status" value="1"/>
</dbReference>
<organism evidence="6 7">
    <name type="scientific">Pseudoloma neurophilia</name>
    <dbReference type="NCBI Taxonomy" id="146866"/>
    <lineage>
        <taxon>Eukaryota</taxon>
        <taxon>Fungi</taxon>
        <taxon>Fungi incertae sedis</taxon>
        <taxon>Microsporidia</taxon>
        <taxon>Pseudoloma</taxon>
    </lineage>
</organism>
<dbReference type="Pfam" id="PF00078">
    <property type="entry name" value="RVT_1"/>
    <property type="match status" value="1"/>
</dbReference>
<dbReference type="Gene3D" id="3.10.10.10">
    <property type="entry name" value="HIV Type 1 Reverse Transcriptase, subunit A, domain 1"/>
    <property type="match status" value="1"/>
</dbReference>
<dbReference type="InterPro" id="IPR021109">
    <property type="entry name" value="Peptidase_aspartic_dom_sf"/>
</dbReference>
<feature type="non-terminal residue" evidence="6">
    <location>
        <position position="1"/>
    </location>
</feature>
<evidence type="ECO:0000313" key="6">
    <source>
        <dbReference type="EMBL" id="KRH92874.1"/>
    </source>
</evidence>
<dbReference type="OrthoDB" id="2194544at2759"/>
<dbReference type="PANTHER" id="PTHR37984">
    <property type="entry name" value="PROTEIN CBG26694"/>
    <property type="match status" value="1"/>
</dbReference>
<protein>
    <submittedName>
        <fullName evidence="6">Putative LTR retrotransposon protein</fullName>
    </submittedName>
</protein>
<dbReference type="Proteomes" id="UP000051530">
    <property type="component" value="Unassembled WGS sequence"/>
</dbReference>
<dbReference type="Gene3D" id="2.40.70.10">
    <property type="entry name" value="Acid Proteases"/>
    <property type="match status" value="1"/>
</dbReference>
<evidence type="ECO:0000256" key="4">
    <source>
        <dbReference type="ARBA" id="ARBA00022759"/>
    </source>
</evidence>
<dbReference type="InterPro" id="IPR000477">
    <property type="entry name" value="RT_dom"/>
</dbReference>
<dbReference type="CDD" id="cd01647">
    <property type="entry name" value="RT_LTR"/>
    <property type="match status" value="1"/>
</dbReference>
<dbReference type="InterPro" id="IPR050951">
    <property type="entry name" value="Retrovirus_Pol_polyprotein"/>
</dbReference>
<evidence type="ECO:0000259" key="5">
    <source>
        <dbReference type="PROSITE" id="PS50878"/>
    </source>
</evidence>
<evidence type="ECO:0000256" key="1">
    <source>
        <dbReference type="ARBA" id="ARBA00022679"/>
    </source>
</evidence>
<dbReference type="VEuPathDB" id="MicrosporidiaDB:M153_23450001"/>
<dbReference type="GO" id="GO:0016779">
    <property type="term" value="F:nucleotidyltransferase activity"/>
    <property type="evidence" value="ECO:0007669"/>
    <property type="project" value="UniProtKB-KW"/>
</dbReference>
<dbReference type="PANTHER" id="PTHR37984:SF5">
    <property type="entry name" value="PROTEIN NYNRIN-LIKE"/>
    <property type="match status" value="1"/>
</dbReference>
<dbReference type="InterPro" id="IPR043502">
    <property type="entry name" value="DNA/RNA_pol_sf"/>
</dbReference>
<keyword evidence="1" id="KW-0808">Transferase</keyword>
<keyword evidence="4" id="KW-0378">Hydrolase</keyword>
<keyword evidence="3" id="KW-0540">Nuclease</keyword>
<keyword evidence="7" id="KW-1185">Reference proteome</keyword>
<keyword evidence="4" id="KW-0255">Endonuclease</keyword>
<dbReference type="GO" id="GO:0004519">
    <property type="term" value="F:endonuclease activity"/>
    <property type="evidence" value="ECO:0007669"/>
    <property type="project" value="UniProtKB-KW"/>
</dbReference>
<reference evidence="6 7" key="1">
    <citation type="submission" date="2015-07" db="EMBL/GenBank/DDBJ databases">
        <title>The genome of Pseudoloma neurophilia, a relevant intracellular parasite of the zebrafish.</title>
        <authorList>
            <person name="Ndikumana S."/>
            <person name="Pelin A."/>
            <person name="Sanders J."/>
            <person name="Corradi N."/>
        </authorList>
    </citation>
    <scope>NUCLEOTIDE SEQUENCE [LARGE SCALE GENOMIC DNA]</scope>
    <source>
        <strain evidence="6 7">MK1</strain>
    </source>
</reference>
<feature type="domain" description="Reverse transcriptase" evidence="5">
    <location>
        <begin position="169"/>
        <end position="346"/>
    </location>
</feature>
<gene>
    <name evidence="6" type="ORF">M153_23450001</name>
</gene>
<evidence type="ECO:0000313" key="7">
    <source>
        <dbReference type="Proteomes" id="UP000051530"/>
    </source>
</evidence>
<dbReference type="EMBL" id="LGUB01000621">
    <property type="protein sequence ID" value="KRH92874.1"/>
    <property type="molecule type" value="Genomic_DNA"/>
</dbReference>
<keyword evidence="2" id="KW-0548">Nucleotidyltransferase</keyword>
<name>A0A0R0LUA6_9MICR</name>
<comment type="caution">
    <text evidence="6">The sequence shown here is derived from an EMBL/GenBank/DDBJ whole genome shotgun (WGS) entry which is preliminary data.</text>
</comment>